<name>A0AAD9NRM2_RIDPI</name>
<dbReference type="Proteomes" id="UP001209878">
    <property type="component" value="Unassembled WGS sequence"/>
</dbReference>
<dbReference type="InterPro" id="IPR028027">
    <property type="entry name" value="SPMAP1"/>
</dbReference>
<accession>A0AAD9NRM2</accession>
<evidence type="ECO:0000256" key="1">
    <source>
        <dbReference type="SAM" id="MobiDB-lite"/>
    </source>
</evidence>
<comment type="caution">
    <text evidence="2">The sequence shown here is derived from an EMBL/GenBank/DDBJ whole genome shotgun (WGS) entry which is preliminary data.</text>
</comment>
<gene>
    <name evidence="2" type="ORF">NP493_630g00037</name>
</gene>
<feature type="compositionally biased region" description="Basic residues" evidence="1">
    <location>
        <begin position="14"/>
        <end position="25"/>
    </location>
</feature>
<keyword evidence="3" id="KW-1185">Reference proteome</keyword>
<sequence>MPSSPHPSDPVSPRRGKMAGRHNKIYRTPPTPPPEEIRGMESSFTLDCIAVSSISQDYSRTNPKLGPALPPYNSKKDNHARNYFRFIGVDKTLKKTNQTPPGTSIEGPVIDRFVEQGKGYQYLRPRNFFGAGHSKETIDGHAQFMQSSRSFNGYNGLYGYRRNTPWLRASASPFGTASASPSH</sequence>
<evidence type="ECO:0000313" key="3">
    <source>
        <dbReference type="Proteomes" id="UP001209878"/>
    </source>
</evidence>
<proteinExistence type="predicted"/>
<evidence type="ECO:0000313" key="2">
    <source>
        <dbReference type="EMBL" id="KAK2176934.1"/>
    </source>
</evidence>
<organism evidence="2 3">
    <name type="scientific">Ridgeia piscesae</name>
    <name type="common">Tubeworm</name>
    <dbReference type="NCBI Taxonomy" id="27915"/>
    <lineage>
        <taxon>Eukaryota</taxon>
        <taxon>Metazoa</taxon>
        <taxon>Spiralia</taxon>
        <taxon>Lophotrochozoa</taxon>
        <taxon>Annelida</taxon>
        <taxon>Polychaeta</taxon>
        <taxon>Sedentaria</taxon>
        <taxon>Canalipalpata</taxon>
        <taxon>Sabellida</taxon>
        <taxon>Siboglinidae</taxon>
        <taxon>Ridgeia</taxon>
    </lineage>
</organism>
<dbReference type="PANTHER" id="PTHR34221">
    <property type="entry name" value="HYPOTHETICAL PROTEIN LOC691189"/>
    <property type="match status" value="1"/>
</dbReference>
<feature type="compositionally biased region" description="Pro residues" evidence="1">
    <location>
        <begin position="1"/>
        <end position="10"/>
    </location>
</feature>
<dbReference type="PANTHER" id="PTHR34221:SF4">
    <property type="entry name" value="CHROMOSOME LG9 OPEN READING FRAME, HUMAN C17ORF98"/>
    <property type="match status" value="1"/>
</dbReference>
<dbReference type="AlphaFoldDB" id="A0AAD9NRM2"/>
<dbReference type="Pfam" id="PF15075">
    <property type="entry name" value="SPMAP1-like"/>
    <property type="match status" value="1"/>
</dbReference>
<protein>
    <submittedName>
        <fullName evidence="2">Uncharacterized protein</fullName>
    </submittedName>
</protein>
<dbReference type="EMBL" id="JAODUO010000629">
    <property type="protein sequence ID" value="KAK2176934.1"/>
    <property type="molecule type" value="Genomic_DNA"/>
</dbReference>
<feature type="region of interest" description="Disordered" evidence="1">
    <location>
        <begin position="1"/>
        <end position="39"/>
    </location>
</feature>
<reference evidence="2" key="1">
    <citation type="journal article" date="2023" name="Mol. Biol. Evol.">
        <title>Third-Generation Sequencing Reveals the Adaptive Role of the Epigenome in Three Deep-Sea Polychaetes.</title>
        <authorList>
            <person name="Perez M."/>
            <person name="Aroh O."/>
            <person name="Sun Y."/>
            <person name="Lan Y."/>
            <person name="Juniper S.K."/>
            <person name="Young C.R."/>
            <person name="Angers B."/>
            <person name="Qian P.Y."/>
        </authorList>
    </citation>
    <scope>NUCLEOTIDE SEQUENCE</scope>
    <source>
        <strain evidence="2">R07B-5</strain>
    </source>
</reference>